<comment type="caution">
    <text evidence="1">The sequence shown here is derived from an EMBL/GenBank/DDBJ whole genome shotgun (WGS) entry which is preliminary data.</text>
</comment>
<dbReference type="EMBL" id="RZNY01000001">
    <property type="protein sequence ID" value="RUT48602.1"/>
    <property type="molecule type" value="Genomic_DNA"/>
</dbReference>
<accession>A0A3S1BVQ4</accession>
<dbReference type="Gene3D" id="2.40.10.270">
    <property type="entry name" value="Bacteriophage SPP1 head-tail adaptor protein"/>
    <property type="match status" value="1"/>
</dbReference>
<reference evidence="1 2" key="1">
    <citation type="submission" date="2018-12" db="EMBL/GenBank/DDBJ databases">
        <authorList>
            <person name="Sun L."/>
            <person name="Chen Z."/>
        </authorList>
    </citation>
    <scope>NUCLEOTIDE SEQUENCE [LARGE SCALE GENOMIC DNA]</scope>
    <source>
        <strain evidence="1 2">DSM 15890</strain>
    </source>
</reference>
<dbReference type="InterPro" id="IPR008767">
    <property type="entry name" value="Phage_SPP1_head-tail_adaptor"/>
</dbReference>
<dbReference type="Proteomes" id="UP000279446">
    <property type="component" value="Unassembled WGS sequence"/>
</dbReference>
<name>A0A3S1BVQ4_9BACL</name>
<dbReference type="OrthoDB" id="9808209at2"/>
<dbReference type="Pfam" id="PF05521">
    <property type="entry name" value="Phage_HCP"/>
    <property type="match status" value="1"/>
</dbReference>
<sequence length="127" mass="14675">MIYLVEKKTNPKKYNKRILLQSKGFVADDEGISTAGWVDWMPLWACRKPLTTRWRETYQAAGLNVDKMIQLEIRYRTGITPDMRIVHGKKVVDGVETDRIYDIKSVLDDVKGDGVETWIMALERDNG</sequence>
<proteinExistence type="predicted"/>
<evidence type="ECO:0000313" key="1">
    <source>
        <dbReference type="EMBL" id="RUT48602.1"/>
    </source>
</evidence>
<evidence type="ECO:0000313" key="2">
    <source>
        <dbReference type="Proteomes" id="UP000279446"/>
    </source>
</evidence>
<protein>
    <submittedName>
        <fullName evidence="1">Head-tail adaptor protein</fullName>
    </submittedName>
</protein>
<dbReference type="NCBIfam" id="TIGR01563">
    <property type="entry name" value="gp16_SPP1"/>
    <property type="match status" value="1"/>
</dbReference>
<keyword evidence="2" id="KW-1185">Reference proteome</keyword>
<dbReference type="InterPro" id="IPR038666">
    <property type="entry name" value="SSP1_head-tail_sf"/>
</dbReference>
<gene>
    <name evidence="1" type="ORF">EJP82_01275</name>
</gene>
<organism evidence="1 2">
    <name type="scientific">Paenibacillus anaericanus</name>
    <dbReference type="NCBI Taxonomy" id="170367"/>
    <lineage>
        <taxon>Bacteria</taxon>
        <taxon>Bacillati</taxon>
        <taxon>Bacillota</taxon>
        <taxon>Bacilli</taxon>
        <taxon>Bacillales</taxon>
        <taxon>Paenibacillaceae</taxon>
        <taxon>Paenibacillus</taxon>
    </lineage>
</organism>
<dbReference type="AlphaFoldDB" id="A0A3S1BVQ4"/>